<feature type="compositionally biased region" description="Polar residues" evidence="1">
    <location>
        <begin position="2435"/>
        <end position="2452"/>
    </location>
</feature>
<feature type="compositionally biased region" description="Polar residues" evidence="1">
    <location>
        <begin position="3354"/>
        <end position="3373"/>
    </location>
</feature>
<dbReference type="PANTHER" id="PTHR21696">
    <property type="entry name" value="PROTEIN UNC-79 HOMOLOG"/>
    <property type="match status" value="1"/>
</dbReference>
<feature type="region of interest" description="Disordered" evidence="1">
    <location>
        <begin position="1090"/>
        <end position="1113"/>
    </location>
</feature>
<dbReference type="PANTHER" id="PTHR21696:SF2">
    <property type="entry name" value="PROTEIN UNC-79 HOMOLOG"/>
    <property type="match status" value="1"/>
</dbReference>
<feature type="region of interest" description="Disordered" evidence="1">
    <location>
        <begin position="1689"/>
        <end position="1746"/>
    </location>
</feature>
<feature type="compositionally biased region" description="Basic residues" evidence="1">
    <location>
        <begin position="929"/>
        <end position="944"/>
    </location>
</feature>
<name>A0AAV2TFC5_CALDB</name>
<dbReference type="Proteomes" id="UP001497525">
    <property type="component" value="Unassembled WGS sequence"/>
</dbReference>
<feature type="compositionally biased region" description="Basic and acidic residues" evidence="1">
    <location>
        <begin position="3013"/>
        <end position="3026"/>
    </location>
</feature>
<feature type="compositionally biased region" description="Polar residues" evidence="1">
    <location>
        <begin position="3074"/>
        <end position="3083"/>
    </location>
</feature>
<feature type="compositionally biased region" description="Polar residues" evidence="1">
    <location>
        <begin position="2312"/>
        <end position="2323"/>
    </location>
</feature>
<evidence type="ECO:0000256" key="1">
    <source>
        <dbReference type="SAM" id="MobiDB-lite"/>
    </source>
</evidence>
<gene>
    <name evidence="2" type="ORF">CDAUBV1_LOCUS9548</name>
</gene>
<feature type="region of interest" description="Disordered" evidence="1">
    <location>
        <begin position="3349"/>
        <end position="3373"/>
    </location>
</feature>
<reference evidence="2" key="1">
    <citation type="submission" date="2024-06" db="EMBL/GenBank/DDBJ databases">
        <authorList>
            <person name="Liu X."/>
            <person name="Lenzi L."/>
            <person name="Haldenby T S."/>
            <person name="Uol C."/>
        </authorList>
    </citation>
    <scope>NUCLEOTIDE SEQUENCE</scope>
</reference>
<feature type="region of interest" description="Disordered" evidence="1">
    <location>
        <begin position="2297"/>
        <end position="2453"/>
    </location>
</feature>
<evidence type="ECO:0008006" key="4">
    <source>
        <dbReference type="Google" id="ProtNLM"/>
    </source>
</evidence>
<sequence length="3479" mass="376105">MSNPKAQAFSSKLKVFHEMCTKLASGSSNLPSSGDVIGLLKYFQSTLHGLAKDIQELEFDRFTSRLKDQEWRLQYLLQLDYGELYLCILGLVENASKMANHSAVCEHIIRTIHNLLIFLDYDCLEGLPLAVAWMLVYFPVSVQTSIMELLCSAIIPLIYNSKDDQESFAIDSIPAILTLIFQHAERVEHHVWAVESFLSKKKELHKDLLMIIAYGPTEARLPAVCLLFHYWPETYPAVFHANQTLQPVHYIWEPWKSLTCDRTDCPNKSGKALAMKMTVNPRIAAQHGGKPPPLYVCLDCADALNRRDFDQLVDILLPSKQISLTCESKTCRSKNNQATVTCWSTGCTFLTGNRAIRFCDTCHTLRHSYGQSLSGQMYNENESVERTFPSLGSTTHPGLHIYQMPLPDVWDMALDLQSCMVEALVSLTRETMPRWRQVLLGPADGGEEASNRAVAGLTCTGPNPPGGPPTGGDMMLLGVNPPGTAPGLNMVAGAPGAGPGALTANMSSVNLSLTPSQLVSHADFGSGQQIHNEITQPITPFDSPNQAAVGSSSATRGIAGVVNASVSASAEAGELSLTGRYADEDHKFLAVYGALLVGEKCKPRECVNIELLTRITAGIFNWFFDTIYTAEDLRAKLFATSDELGDLLERVKSEYILKWIQEVQRLHPEAVFAVLLPHPLEYARVGSCWDALCDRTTQVKHGLSRIGSLIPYDIVTFETWDFVMPYWLETIRTEVPRPEYFELEILLKKIFDATAGPFPFLPQKVYHFAAERFSSTPVSVQDQALSWLEILTSVEVPIPMKELLTMFRSGVEAFQTEIILPTLEDESDGPYSSDDDVDESARHLNSTSDFDEREFGRSRIHDILGMDADLLDSAFEDQQTPISPISPTGQRSFGQFPSEEEEEDDQTPDETRGLLTKRTGQSIGSTFRKVGRPSRTKHAARRSKSSTAREPSISKTRESSVSGPAVTQLSSKSGQSPQPVQATGRSGLNKRKKGTPRDYRMTDCLAQMLNIAYRQLKIHDPLGHGGFNQETPQLLLSLLGDMLQLYWGEDKLTTQSGLRCTRHGSTDSPPTNSQPQTNATISAIPVNQTVGSTEQQSQHQNQPQQQQQPEQELSEQATECLNCLDMLAWFTYADLVCQHLAPTKPSPKTATELTVEALNKAAEFPEYTDWKCVSNSLATNPTNTELGTDQVVSDSDQFPSSEYLSSLPPVLRVVYLLIRFLHTPPTSQTDPTEANEHSTPAVELKLKPDGPYISSDPIVLQCIIEILVYLCHIGDCLQYSLTKAVKEKDRSVGPTSSSVSGSTQANPVQNITRARLPSNAASKVLLSSRLSNTSATGSQIAGGASLGGCTASPDAQMSFIYYMVHCHLIPSLWGLLKSELSYLACWVVPLLLHCLNMPGGPKVMWRLVERDFGHTDWRVRFGAIEKVTVLMRELDHSVLSGGFSGSAGQKIASILSGGSLTAAGGVNLFGRTPASGPSRARGGRGLPGKPGFGVGRSHGANVAHVEGLGKMGTAIATNDNPLLWTALAHAFCCLIGSLDDSNSIIAQYTATHLSSLNNTALSCGIQCLEFQFDTVVADRCLILQRMHQLSCTLPDRKVFTWDFFVNRFGLLALQAQMGSGGQSEDIDNVTDLNGYHRNSQHFQNQFERACFAAARSKGLKSISQNSRAHALRTGLAAITSVAYTQPLAGAGVNNGQPPASRPESEPGTSGGRLSSPRHGASPETAGTPETPVQTQAPRFRGSRRSRMSMASLGGIFTGSMVAGDFMDGSNKFLGTIRNSLDQDSQERDTLHQWVRLLLKFMSTVRLDTRLDEGGSGSTGGRHNPSASTKDDLRDRKALSKAQRHLAFLLGYSDGAFGQPPHKMRNSTVFHSFIAHVSGVLDRNFSMGSCILHQTLVVLQFCASPQRYATDTQPPTFTLRLLEPQVRLHWLQTLLVILYKYDYDAPGGNSPSSSAVGGGVTHSAGSMNNNNNGVGVGGGGGGGLGGGFSTNTPGPMVRLRKSSSDANLLDLDENGNMINPPMGSMSGTLGPNIGTGGSSGGLAHTQTVTTNLPSGGTRGIVEYLIQIVLNTMDAQVHVCRERTEEDIMEQPTPPVRMREVSTVSGDFKTILETDTPPASPKEQTGEDAEGEAGEVVMPGVTVTVAGPELASALTDDTVPVVVDSPPTEQLHEKDDGPSKVAVGPVKQKSESQLQVESELLGPNSTRSSKISRDKQPRHAYTDPSSARSGLELNLHATQRDKPFRKNMSDPHSSTLVYETSEVLTSSIPSTVSRDEQAIIAPVLPDGIEMSVLHEGKNPSSVFTSSPMVEDSDSQSVETSPSTTRAKVAGKGIIKPYQARRSSAHKDGKDTAGTSTNQSVLYLTLGTEMNEQQTVRMKRSPTEHPKLKKQNEISDSRIQSSQSNESDSQTTSAVEKTRPESSSDGQSRMERKKASSKKSPSNIPSQTGGISRSGSASNVAMTAAATAILSTERCPWCHQILERYDESTLGLGMLCLATFVHREPSLAAPYLRDMLLTAARLANATLYSWQPDLSHVIVPGNVSSIARQFLRCTLCNLAPNGLFFQLFQTPIPDEYFFKCIITVLVDFEDHMSFFQPILLLMDALNKRKTLPTDTFPIILENLASYLEYLPNLTDDVKMNHFIASGWADIIGPLETFFRKLPTVTPVPTNLATTVRIMTYILRSPVASNFKTLPDTFCSVLRLVVENVHFRLSNVIELCSLSNRTLKERTKIQLSKCLVELLYQAIKFRISIPDENLMKLLQFVLMDAGGTVEPNQVVEGLTTLFNPQTYHLFSTAAAELMRPHMADCIAFISDVHTMHKVKQAQKAAVQLNFSNYGPGGGVLGGGSSSGNAFTGLSTGGMGTTGSSSGAGGMLNSGVGLSGAAMSGSGTHGTLGGGGNIGNTGFGSSIPSLHEDVLGAHLKSGLAQYVSLELSRSSSSNDQDVLPLLAPGLLSDIRPVKATGFAPSGARLRPPTIQTSPPGFTAGGGGGPPTLHVGELHPARSANRSTGSIISKQSDDSLGEKQHRPADTTLIVITPSADSAPPKASTVENEASCSTTSSTPSGSGPGKIPCPASPSASGKSCSITPEAPSATLPVLPTPGGPAGALSRLTTYGHVTLAPTFSQTSQADAPVLHHLPWLKSIPPSSQLGPRDFLIMVERVRTLSWILLGATMNMALTREATGLACRPIPFLLVRSVADLVKALLSSFPDQQKQSVTVMSSLFHAFLLCQLWTVYCEAAASLSPSNSTQHKVAIATAVDFWSRIMPTVLRLLSISEDYVIVSGRLLSVIEELIECQCSVVTKLFPIWIPMLCGRHRQLPGNMLKRLQKCIEWEPPEPYNRLLLLLSIPDQTTRENGKQNSAAEQRFENTQSTATPSMPGVTTASLLACQANTLMGCNPMMKSTKGQPEEGIPVTGGVQCSGHALASSAPYASDGVGTGVGIGAGALGADMLNSRLVAWLKKHIFVLGRNEDQHSTATHIFVH</sequence>
<proteinExistence type="predicted"/>
<feature type="region of interest" description="Disordered" evidence="1">
    <location>
        <begin position="1810"/>
        <end position="1834"/>
    </location>
</feature>
<feature type="compositionally biased region" description="Polar residues" evidence="1">
    <location>
        <begin position="959"/>
        <end position="986"/>
    </location>
</feature>
<feature type="compositionally biased region" description="Polar residues" evidence="1">
    <location>
        <begin position="3002"/>
        <end position="3012"/>
    </location>
</feature>
<feature type="compositionally biased region" description="Acidic residues" evidence="1">
    <location>
        <begin position="823"/>
        <end position="838"/>
    </location>
</feature>
<feature type="region of interest" description="Disordered" evidence="1">
    <location>
        <begin position="1058"/>
        <end position="1078"/>
    </location>
</feature>
<evidence type="ECO:0000313" key="2">
    <source>
        <dbReference type="EMBL" id="CAL5135400.1"/>
    </source>
</evidence>
<feature type="region of interest" description="Disordered" evidence="1">
    <location>
        <begin position="879"/>
        <end position="999"/>
    </location>
</feature>
<protein>
    <recommendedName>
        <fullName evidence="4">Protein unc-79 homolog</fullName>
    </recommendedName>
</protein>
<evidence type="ECO:0000313" key="3">
    <source>
        <dbReference type="Proteomes" id="UP001497525"/>
    </source>
</evidence>
<feature type="region of interest" description="Disordered" evidence="1">
    <location>
        <begin position="1291"/>
        <end position="1312"/>
    </location>
</feature>
<feature type="region of interest" description="Disordered" evidence="1">
    <location>
        <begin position="822"/>
        <end position="849"/>
    </location>
</feature>
<feature type="compositionally biased region" description="Low complexity" evidence="1">
    <location>
        <begin position="2154"/>
        <end position="2166"/>
    </location>
</feature>
<comment type="caution">
    <text evidence="2">The sequence shown here is derived from an EMBL/GenBank/DDBJ whole genome shotgun (WGS) entry which is preliminary data.</text>
</comment>
<feature type="compositionally biased region" description="Low complexity" evidence="1">
    <location>
        <begin position="1292"/>
        <end position="1303"/>
    </location>
</feature>
<feature type="compositionally biased region" description="Acidic residues" evidence="1">
    <location>
        <begin position="898"/>
        <end position="908"/>
    </location>
</feature>
<dbReference type="EMBL" id="CAXLJL010000267">
    <property type="protein sequence ID" value="CAL5135400.1"/>
    <property type="molecule type" value="Genomic_DNA"/>
</dbReference>
<feature type="region of interest" description="Disordered" evidence="1">
    <location>
        <begin position="2961"/>
        <end position="3084"/>
    </location>
</feature>
<feature type="region of interest" description="Disordered" evidence="1">
    <location>
        <begin position="2106"/>
        <end position="2133"/>
    </location>
</feature>
<feature type="compositionally biased region" description="Polar residues" evidence="1">
    <location>
        <begin position="1066"/>
        <end position="1078"/>
    </location>
</feature>
<feature type="compositionally biased region" description="Polar residues" evidence="1">
    <location>
        <begin position="2394"/>
        <end position="2412"/>
    </location>
</feature>
<dbReference type="Pfam" id="PF14776">
    <property type="entry name" value="UNC-79"/>
    <property type="match status" value="2"/>
</dbReference>
<feature type="compositionally biased region" description="Polar residues" evidence="1">
    <location>
        <begin position="2350"/>
        <end position="2373"/>
    </location>
</feature>
<organism evidence="2 3">
    <name type="scientific">Calicophoron daubneyi</name>
    <name type="common">Rumen fluke</name>
    <name type="synonym">Paramphistomum daubneyi</name>
    <dbReference type="NCBI Taxonomy" id="300641"/>
    <lineage>
        <taxon>Eukaryota</taxon>
        <taxon>Metazoa</taxon>
        <taxon>Spiralia</taxon>
        <taxon>Lophotrochozoa</taxon>
        <taxon>Platyhelminthes</taxon>
        <taxon>Trematoda</taxon>
        <taxon>Digenea</taxon>
        <taxon>Plagiorchiida</taxon>
        <taxon>Pronocephalata</taxon>
        <taxon>Paramphistomoidea</taxon>
        <taxon>Paramphistomidae</taxon>
        <taxon>Calicophoron</taxon>
    </lineage>
</organism>
<accession>A0AAV2TFC5</accession>
<feature type="compositionally biased region" description="Polar residues" evidence="1">
    <location>
        <begin position="879"/>
        <end position="895"/>
    </location>
</feature>
<feature type="compositionally biased region" description="Basic and acidic residues" evidence="1">
    <location>
        <begin position="2378"/>
        <end position="2393"/>
    </location>
</feature>
<feature type="compositionally biased region" description="Basic and acidic residues" evidence="1">
    <location>
        <begin position="2413"/>
        <end position="2431"/>
    </location>
</feature>
<feature type="compositionally biased region" description="Low complexity" evidence="1">
    <location>
        <begin position="1094"/>
        <end position="1113"/>
    </location>
</feature>
<feature type="region of interest" description="Disordered" evidence="1">
    <location>
        <begin position="2154"/>
        <end position="2231"/>
    </location>
</feature>
<dbReference type="InterPro" id="IPR024855">
    <property type="entry name" value="UNC79"/>
</dbReference>
<feature type="compositionally biased region" description="Basic and acidic residues" evidence="1">
    <location>
        <begin position="2209"/>
        <end position="2219"/>
    </location>
</feature>